<gene>
    <name evidence="7" type="primary">nadE</name>
    <name evidence="12" type="ORF">OOT00_07590</name>
</gene>
<dbReference type="Pfam" id="PF00795">
    <property type="entry name" value="CN_hydrolase"/>
    <property type="match status" value="1"/>
</dbReference>
<dbReference type="RefSeq" id="WP_265424712.1">
    <property type="nucleotide sequence ID" value="NZ_JAPFPW010000007.1"/>
</dbReference>
<dbReference type="SUPFAM" id="SSF56317">
    <property type="entry name" value="Carbon-nitrogen hydrolase"/>
    <property type="match status" value="1"/>
</dbReference>
<dbReference type="CDD" id="cd07570">
    <property type="entry name" value="GAT_Gln-NAD-synth"/>
    <property type="match status" value="1"/>
</dbReference>
<feature type="binding site" evidence="7">
    <location>
        <begin position="293"/>
        <end position="300"/>
    </location>
    <ligand>
        <name>ATP</name>
        <dbReference type="ChEBI" id="CHEBI:30616"/>
    </ligand>
</feature>
<feature type="active site" description="Nucleophile; for glutaminase activity" evidence="7">
    <location>
        <position position="148"/>
    </location>
</feature>
<dbReference type="EMBL" id="JAPFPW010000007">
    <property type="protein sequence ID" value="MCW7753843.1"/>
    <property type="molecule type" value="Genomic_DNA"/>
</dbReference>
<reference evidence="12 13" key="1">
    <citation type="submission" date="2022-11" db="EMBL/GenBank/DDBJ databases">
        <title>Desulfobotulus tamanensis H1 sp. nov. - anaerobic, alkaliphilic, sulphate reducing bacterium isolated from terrestrial mud volcano.</title>
        <authorList>
            <person name="Frolova A."/>
            <person name="Merkel A.Y."/>
            <person name="Slobodkin A.I."/>
        </authorList>
    </citation>
    <scope>NUCLEOTIDE SEQUENCE [LARGE SCALE GENOMIC DNA]</scope>
    <source>
        <strain evidence="12 13">H1</strain>
    </source>
</reference>
<dbReference type="Proteomes" id="UP001209681">
    <property type="component" value="Unassembled WGS sequence"/>
</dbReference>
<feature type="binding site" evidence="7">
    <location>
        <position position="184"/>
    </location>
    <ligand>
        <name>L-glutamine</name>
        <dbReference type="ChEBI" id="CHEBI:58359"/>
    </ligand>
</feature>
<protein>
    <recommendedName>
        <fullName evidence="7 8">Glutamine-dependent NAD(+) synthetase</fullName>
        <ecNumber evidence="7 8">6.3.5.1</ecNumber>
    </recommendedName>
    <alternativeName>
        <fullName evidence="7 8">NAD(+) synthase [glutamine-hydrolyzing]</fullName>
    </alternativeName>
</protein>
<dbReference type="EC" id="6.3.5.1" evidence="7 8"/>
<evidence type="ECO:0000256" key="2">
    <source>
        <dbReference type="ARBA" id="ARBA00007145"/>
    </source>
</evidence>
<keyword evidence="13" id="KW-1185">Reference proteome</keyword>
<feature type="binding site" evidence="7">
    <location>
        <position position="375"/>
    </location>
    <ligand>
        <name>deamido-NAD(+)</name>
        <dbReference type="ChEBI" id="CHEBI:58437"/>
        <note>ligand shared between two neighboring subunits</note>
    </ligand>
</feature>
<comment type="function">
    <text evidence="7">Catalyzes the ATP-dependent amidation of deamido-NAD to form NAD. Uses L-glutamine as a nitrogen source.</text>
</comment>
<evidence type="ECO:0000313" key="12">
    <source>
        <dbReference type="EMBL" id="MCW7753843.1"/>
    </source>
</evidence>
<dbReference type="InterPro" id="IPR014445">
    <property type="entry name" value="Gln-dep_NAD_synthase"/>
</dbReference>
<dbReference type="InterPro" id="IPR022310">
    <property type="entry name" value="NAD/GMP_synthase"/>
</dbReference>
<evidence type="ECO:0000256" key="3">
    <source>
        <dbReference type="ARBA" id="ARBA00022598"/>
    </source>
</evidence>
<dbReference type="PANTHER" id="PTHR23090">
    <property type="entry name" value="NH 3 /GLUTAMINE-DEPENDENT NAD + SYNTHETASE"/>
    <property type="match status" value="1"/>
</dbReference>
<dbReference type="Gene3D" id="3.40.50.620">
    <property type="entry name" value="HUPs"/>
    <property type="match status" value="1"/>
</dbReference>
<comment type="similarity">
    <text evidence="10">Belongs to the NAD synthetase family.</text>
</comment>
<feature type="binding site" evidence="7">
    <location>
        <position position="404"/>
    </location>
    <ligand>
        <name>deamido-NAD(+)</name>
        <dbReference type="ChEBI" id="CHEBI:58437"/>
        <note>ligand shared between two neighboring subunits</note>
    </ligand>
</feature>
<keyword evidence="4 7" id="KW-0547">Nucleotide-binding</keyword>
<dbReference type="InterPro" id="IPR003694">
    <property type="entry name" value="NAD_synthase"/>
</dbReference>
<keyword evidence="6 7" id="KW-0520">NAD</keyword>
<dbReference type="PROSITE" id="PS00920">
    <property type="entry name" value="NITRIL_CHT_1"/>
    <property type="match status" value="1"/>
</dbReference>
<feature type="active site" description="Proton acceptor" evidence="9">
    <location>
        <position position="41"/>
    </location>
</feature>
<feature type="domain" description="CN hydrolase" evidence="11">
    <location>
        <begin position="1"/>
        <end position="254"/>
    </location>
</feature>
<dbReference type="GO" id="GO:0003952">
    <property type="term" value="F:NAD+ synthase (glutamine-hydrolyzing) activity"/>
    <property type="evidence" value="ECO:0007669"/>
    <property type="project" value="UniProtKB-EC"/>
</dbReference>
<dbReference type="InterPro" id="IPR003010">
    <property type="entry name" value="C-N_Hydrolase"/>
</dbReference>
<dbReference type="InterPro" id="IPR000132">
    <property type="entry name" value="Nitrilase/CN_hydratase_CS"/>
</dbReference>
<evidence type="ECO:0000313" key="13">
    <source>
        <dbReference type="Proteomes" id="UP001209681"/>
    </source>
</evidence>
<dbReference type="SUPFAM" id="SSF52402">
    <property type="entry name" value="Adenine nucleotide alpha hydrolases-like"/>
    <property type="match status" value="1"/>
</dbReference>
<evidence type="ECO:0000256" key="7">
    <source>
        <dbReference type="HAMAP-Rule" id="MF_02090"/>
    </source>
</evidence>
<feature type="binding site" evidence="7">
    <location>
        <position position="516"/>
    </location>
    <ligand>
        <name>deamido-NAD(+)</name>
        <dbReference type="ChEBI" id="CHEBI:58437"/>
        <note>ligand shared between two neighboring subunits</note>
    </ligand>
</feature>
<feature type="binding site" evidence="7">
    <location>
        <position position="399"/>
    </location>
    <ligand>
        <name>ATP</name>
        <dbReference type="ChEBI" id="CHEBI:30616"/>
    </ligand>
</feature>
<proteinExistence type="inferred from homology"/>
<dbReference type="HAMAP" id="MF_02090">
    <property type="entry name" value="NadE_glutamine_dep"/>
    <property type="match status" value="1"/>
</dbReference>
<dbReference type="Gene3D" id="3.60.110.10">
    <property type="entry name" value="Carbon-nitrogen hydrolase"/>
    <property type="match status" value="1"/>
</dbReference>
<dbReference type="CDD" id="cd00553">
    <property type="entry name" value="NAD_synthase"/>
    <property type="match status" value="1"/>
</dbReference>
<dbReference type="PROSITE" id="PS50263">
    <property type="entry name" value="CN_HYDROLASE"/>
    <property type="match status" value="1"/>
</dbReference>
<comment type="catalytic activity">
    <reaction evidence="7 8">
        <text>deamido-NAD(+) + L-glutamine + ATP + H2O = L-glutamate + AMP + diphosphate + NAD(+) + H(+)</text>
        <dbReference type="Rhea" id="RHEA:24384"/>
        <dbReference type="ChEBI" id="CHEBI:15377"/>
        <dbReference type="ChEBI" id="CHEBI:15378"/>
        <dbReference type="ChEBI" id="CHEBI:29985"/>
        <dbReference type="ChEBI" id="CHEBI:30616"/>
        <dbReference type="ChEBI" id="CHEBI:33019"/>
        <dbReference type="ChEBI" id="CHEBI:57540"/>
        <dbReference type="ChEBI" id="CHEBI:58359"/>
        <dbReference type="ChEBI" id="CHEBI:58437"/>
        <dbReference type="ChEBI" id="CHEBI:456215"/>
        <dbReference type="EC" id="6.3.5.1"/>
    </reaction>
</comment>
<dbReference type="InterPro" id="IPR036526">
    <property type="entry name" value="C-N_Hydrolase_sf"/>
</dbReference>
<dbReference type="Pfam" id="PF02540">
    <property type="entry name" value="NAD_synthase"/>
    <property type="match status" value="1"/>
</dbReference>
<evidence type="ECO:0000256" key="1">
    <source>
        <dbReference type="ARBA" id="ARBA00005188"/>
    </source>
</evidence>
<comment type="pathway">
    <text evidence="1 7 8">Cofactor biosynthesis; NAD(+) biosynthesis; NAD(+) from deamido-NAD(+) (L-Gln route): step 1/1.</text>
</comment>
<dbReference type="InterPro" id="IPR014729">
    <property type="entry name" value="Rossmann-like_a/b/a_fold"/>
</dbReference>
<organism evidence="12 13">
    <name type="scientific">Desulfobotulus pelophilus</name>
    <dbReference type="NCBI Taxonomy" id="2823377"/>
    <lineage>
        <taxon>Bacteria</taxon>
        <taxon>Pseudomonadati</taxon>
        <taxon>Thermodesulfobacteriota</taxon>
        <taxon>Desulfobacteria</taxon>
        <taxon>Desulfobacterales</taxon>
        <taxon>Desulfobacteraceae</taxon>
        <taxon>Desulfobotulus</taxon>
    </lineage>
</organism>
<feature type="binding site" evidence="7">
    <location>
        <position position="190"/>
    </location>
    <ligand>
        <name>L-glutamine</name>
        <dbReference type="ChEBI" id="CHEBI:58359"/>
    </ligand>
</feature>
<keyword evidence="5 7" id="KW-0067">ATP-binding</keyword>
<feature type="active site" description="Proton acceptor; for glutaminase activity" evidence="7">
    <location>
        <position position="41"/>
    </location>
</feature>
<evidence type="ECO:0000256" key="4">
    <source>
        <dbReference type="ARBA" id="ARBA00022741"/>
    </source>
</evidence>
<comment type="caution">
    <text evidence="12">The sequence shown here is derived from an EMBL/GenBank/DDBJ whole genome shotgun (WGS) entry which is preliminary data.</text>
</comment>
<dbReference type="NCBIfam" id="NF010588">
    <property type="entry name" value="PRK13981.1"/>
    <property type="match status" value="1"/>
</dbReference>
<dbReference type="PIRSF" id="PIRSF006630">
    <property type="entry name" value="NADS_GAT"/>
    <property type="match status" value="1"/>
</dbReference>
<comment type="caution">
    <text evidence="7">Lacks conserved residue(s) required for the propagation of feature annotation.</text>
</comment>
<dbReference type="NCBIfam" id="TIGR00552">
    <property type="entry name" value="nadE"/>
    <property type="match status" value="1"/>
</dbReference>
<feature type="binding site" evidence="7">
    <location>
        <position position="118"/>
    </location>
    <ligand>
        <name>L-glutamine</name>
        <dbReference type="ChEBI" id="CHEBI:58359"/>
    </ligand>
</feature>
<evidence type="ECO:0000256" key="10">
    <source>
        <dbReference type="RuleBase" id="RU003811"/>
    </source>
</evidence>
<dbReference type="PANTHER" id="PTHR23090:SF9">
    <property type="entry name" value="GLUTAMINE-DEPENDENT NAD(+) SYNTHETASE"/>
    <property type="match status" value="1"/>
</dbReference>
<sequence length="548" mass="60137">MKIAMAQLNSLVGDLKGNAEKIIRASEKAKEQGADLIVFPELTLTGYPPLDLLERKAFVRANLNICHRLIDHIQGIGIVFGYVAQNPAIHGPGLQNAAIFAKDGKVLADIRKTLLPQYDVFDECRYFASGQPSKPVLYEGFRFGITICEDAWNTGHVQGNKLYPQDPVADIAPGCDILLNLSASPFHVNKIAIRDQLFSGIAKQYGIFVVEVNQAGANDTLVFDGASTAYGPDGQIISRAAVFREDMILTDLHTGTGEIRKLPENPLDQIHEALVTGIRDYLHKCGFSKAVVGSSGGIDSALVLALAAEALGPDNVISIFMPGPYTANENFDDTGRLAQNLGVRHEIVPIQKSMEAMAESAPVFHLEHHGITEQNLQARIRGTLLMAYANHCHAMALPTGNKAEMAVGYSTLYGDMNGALAVLGDVSKTRVWALSRRINEKSGRELIPERIINKVPSAELKPDQTDQDDLPPYEIVDAIVTHHVEDCEDETAITERGYNKEDVQDVISRIRYNEYKRQQAAPVIRITTKSFGYGRRYPMACRLGYDAV</sequence>
<evidence type="ECO:0000256" key="6">
    <source>
        <dbReference type="ARBA" id="ARBA00023027"/>
    </source>
</evidence>
<evidence type="ECO:0000256" key="8">
    <source>
        <dbReference type="PIRNR" id="PIRNR006630"/>
    </source>
</evidence>
<evidence type="ECO:0000256" key="5">
    <source>
        <dbReference type="ARBA" id="ARBA00022840"/>
    </source>
</evidence>
<comment type="similarity">
    <text evidence="2 7 8">In the C-terminal section; belongs to the NAD synthetase family.</text>
</comment>
<evidence type="ECO:0000256" key="9">
    <source>
        <dbReference type="PROSITE-ProRule" id="PRU10139"/>
    </source>
</evidence>
<keyword evidence="3 7" id="KW-0436">Ligase</keyword>
<accession>A0ABT3N8Q8</accession>
<feature type="active site" description="For glutaminase activity" evidence="7">
    <location>
        <position position="112"/>
    </location>
</feature>
<name>A0ABT3N8Q8_9BACT</name>
<evidence type="ECO:0000259" key="11">
    <source>
        <dbReference type="PROSITE" id="PS50263"/>
    </source>
</evidence>